<name>A0A0B5F4V0_STRA4</name>
<accession>A0A0B5F4V0</accession>
<reference evidence="2 3" key="1">
    <citation type="submission" date="2015-01" db="EMBL/GenBank/DDBJ databases">
        <title>Enhanced salinomycin production by adjusting the supply of polyketide extender units in Streptomyce albus DSM 41398.</title>
        <authorList>
            <person name="Lu C."/>
        </authorList>
    </citation>
    <scope>NUCLEOTIDE SEQUENCE [LARGE SCALE GENOMIC DNA]</scope>
    <source>
        <strain evidence="3">ATCC 21838 / DSM 41398 / FERM P-419 / JCM 4703 / NBRC 107858</strain>
    </source>
</reference>
<protein>
    <submittedName>
        <fullName evidence="2">Uncharacterized protein</fullName>
    </submittedName>
</protein>
<dbReference type="EMBL" id="CP010519">
    <property type="protein sequence ID" value="AJE85901.1"/>
    <property type="molecule type" value="Genomic_DNA"/>
</dbReference>
<evidence type="ECO:0000313" key="3">
    <source>
        <dbReference type="Proteomes" id="UP000031523"/>
    </source>
</evidence>
<evidence type="ECO:0000313" key="2">
    <source>
        <dbReference type="EMBL" id="AJE85901.1"/>
    </source>
</evidence>
<organism evidence="2 3">
    <name type="scientific">Streptomyces albus (strain ATCC 21838 / DSM 41398 / FERM P-419 / JCM 4703 / NBRC 107858)</name>
    <dbReference type="NCBI Taxonomy" id="1081613"/>
    <lineage>
        <taxon>Bacteria</taxon>
        <taxon>Bacillati</taxon>
        <taxon>Actinomycetota</taxon>
        <taxon>Actinomycetes</taxon>
        <taxon>Kitasatosporales</taxon>
        <taxon>Streptomycetaceae</taxon>
        <taxon>Streptomyces</taxon>
    </lineage>
</organism>
<proteinExistence type="predicted"/>
<dbReference type="Proteomes" id="UP000031523">
    <property type="component" value="Chromosome"/>
</dbReference>
<keyword evidence="3" id="KW-1185">Reference proteome</keyword>
<feature type="region of interest" description="Disordered" evidence="1">
    <location>
        <begin position="1"/>
        <end position="37"/>
    </location>
</feature>
<feature type="compositionally biased region" description="Polar residues" evidence="1">
    <location>
        <begin position="1"/>
        <end position="16"/>
    </location>
</feature>
<dbReference type="AlphaFoldDB" id="A0A0B5F4V0"/>
<sequence>MVSSVEASLAPQSDQALSEVGFLAGHRGVKRGDGPPS</sequence>
<dbReference type="KEGG" id="sals:SLNWT_5525"/>
<evidence type="ECO:0000256" key="1">
    <source>
        <dbReference type="SAM" id="MobiDB-lite"/>
    </source>
</evidence>
<gene>
    <name evidence="2" type="ORF">SLNWT_5525</name>
</gene>